<dbReference type="Pfam" id="PF07282">
    <property type="entry name" value="Cas12f1-like_TNB"/>
    <property type="match status" value="1"/>
</dbReference>
<evidence type="ECO:0000256" key="2">
    <source>
        <dbReference type="SAM" id="MobiDB-lite"/>
    </source>
</evidence>
<evidence type="ECO:0000256" key="1">
    <source>
        <dbReference type="ARBA" id="ARBA00023125"/>
    </source>
</evidence>
<dbReference type="EMBL" id="FZMO01000428">
    <property type="protein sequence ID" value="SNQ50562.1"/>
    <property type="molecule type" value="Genomic_DNA"/>
</dbReference>
<dbReference type="NCBIfam" id="NF040570">
    <property type="entry name" value="guided_TnpB"/>
    <property type="match status" value="1"/>
</dbReference>
<dbReference type="AlphaFoldDB" id="A0A2I2KY20"/>
<accession>A0A2I2KY20</accession>
<proteinExistence type="predicted"/>
<dbReference type="Proteomes" id="UP000234331">
    <property type="component" value="Unassembled WGS sequence"/>
</dbReference>
<dbReference type="NCBIfam" id="TIGR01766">
    <property type="entry name" value="IS200/IS605 family accessory protein TnpB-like domain"/>
    <property type="match status" value="1"/>
</dbReference>
<dbReference type="GO" id="GO:0003677">
    <property type="term" value="F:DNA binding"/>
    <property type="evidence" value="ECO:0007669"/>
    <property type="project" value="UniProtKB-KW"/>
</dbReference>
<gene>
    <name evidence="4" type="ORF">FRACA_4840003</name>
</gene>
<evidence type="ECO:0000259" key="3">
    <source>
        <dbReference type="Pfam" id="PF07282"/>
    </source>
</evidence>
<protein>
    <submittedName>
        <fullName evidence="4">Transposase</fullName>
    </submittedName>
</protein>
<reference evidence="4 5" key="1">
    <citation type="submission" date="2017-06" db="EMBL/GenBank/DDBJ databases">
        <authorList>
            <person name="Kim H.J."/>
            <person name="Triplett B.A."/>
        </authorList>
    </citation>
    <scope>NUCLEOTIDE SEQUENCE [LARGE SCALE GENOMIC DNA]</scope>
    <source>
        <strain evidence="4">FRACA_ARgP5</strain>
    </source>
</reference>
<keyword evidence="1" id="KW-0238">DNA-binding</keyword>
<organism evidence="4 5">
    <name type="scientific">Frankia canadensis</name>
    <dbReference type="NCBI Taxonomy" id="1836972"/>
    <lineage>
        <taxon>Bacteria</taxon>
        <taxon>Bacillati</taxon>
        <taxon>Actinomycetota</taxon>
        <taxon>Actinomycetes</taxon>
        <taxon>Frankiales</taxon>
        <taxon>Frankiaceae</taxon>
        <taxon>Frankia</taxon>
    </lineage>
</organism>
<sequence>MAKNHSMIVVEDLHVAGMVRNRRLARAISDVGMAEIRRQLAYKTGWYGSTLVVADRWYPSSKTCSGCGRRNPSLTLSDRTFDCPSCGLVADRDANAAVNLSNLVAASTTETVNARGADRKTASARRVAVKREPGTATAGQTGTAAPQEAAARQRLTHAS</sequence>
<dbReference type="InterPro" id="IPR010095">
    <property type="entry name" value="Cas12f1-like_TNB"/>
</dbReference>
<evidence type="ECO:0000313" key="5">
    <source>
        <dbReference type="Proteomes" id="UP000234331"/>
    </source>
</evidence>
<evidence type="ECO:0000313" key="4">
    <source>
        <dbReference type="EMBL" id="SNQ50562.1"/>
    </source>
</evidence>
<feature type="compositionally biased region" description="Low complexity" evidence="2">
    <location>
        <begin position="134"/>
        <end position="150"/>
    </location>
</feature>
<keyword evidence="5" id="KW-1185">Reference proteome</keyword>
<feature type="region of interest" description="Disordered" evidence="2">
    <location>
        <begin position="114"/>
        <end position="159"/>
    </location>
</feature>
<name>A0A2I2KY20_9ACTN</name>
<feature type="domain" description="Cas12f1-like TNB" evidence="3">
    <location>
        <begin position="35"/>
        <end position="100"/>
    </location>
</feature>